<dbReference type="EMBL" id="BX842653">
    <property type="protein sequence ID" value="CAE80468.1"/>
    <property type="molecule type" value="Genomic_DNA"/>
</dbReference>
<dbReference type="AlphaFoldDB" id="Q6MJU1"/>
<keyword evidence="2" id="KW-1185">Reference proteome</keyword>
<evidence type="ECO:0000313" key="1">
    <source>
        <dbReference type="EMBL" id="CAE80468.1"/>
    </source>
</evidence>
<dbReference type="HOGENOM" id="CLU_1243324_0_0_7"/>
<organism evidence="1 2">
    <name type="scientific">Bdellovibrio bacteriovorus (strain ATCC 15356 / DSM 50701 / NCIMB 9529 / HD100)</name>
    <dbReference type="NCBI Taxonomy" id="264462"/>
    <lineage>
        <taxon>Bacteria</taxon>
        <taxon>Pseudomonadati</taxon>
        <taxon>Bdellovibrionota</taxon>
        <taxon>Bdellovibrionia</taxon>
        <taxon>Bdellovibrionales</taxon>
        <taxon>Pseudobdellovibrionaceae</taxon>
        <taxon>Bdellovibrio</taxon>
    </lineage>
</organism>
<gene>
    <name evidence="1" type="ordered locus">Bd2677</name>
</gene>
<protein>
    <submittedName>
        <fullName evidence="1">Uncharacterized protein</fullName>
    </submittedName>
</protein>
<sequence length="222" mass="25497">MKGTSMEDQNKLVQKALDRIKGAVERPGPSDELSRALGQFLFYQNRIEINMERLILSLCPQVKHYIESKTKMGFSEKLLLLESVTPDHDKLPLFRLLRELNGIRNKLAHREFSDDMVKAEHLITLIQSSFHMGPRELSKVGDSSKISIAVKASEVTSIYMDSLVGAERFSREEDPEFKLKDEIAGTYQNALEKRLRNLIMKFQTNLKEPELGEYQKKQGMNP</sequence>
<proteinExistence type="predicted"/>
<accession>Q6MJU1</accession>
<evidence type="ECO:0000313" key="2">
    <source>
        <dbReference type="Proteomes" id="UP000008080"/>
    </source>
</evidence>
<name>Q6MJU1_BDEBA</name>
<dbReference type="KEGG" id="bba:Bd2677"/>
<dbReference type="Proteomes" id="UP000008080">
    <property type="component" value="Chromosome"/>
</dbReference>
<reference evidence="1 2" key="1">
    <citation type="journal article" date="2004" name="Science">
        <title>A predator unmasked: life cycle of Bdellovibrio bacteriovorus from a genomic perspective.</title>
        <authorList>
            <person name="Rendulic S."/>
            <person name="Jagtap P."/>
            <person name="Rosinus A."/>
            <person name="Eppinger M."/>
            <person name="Baar C."/>
            <person name="Lanz C."/>
            <person name="Keller H."/>
            <person name="Lambert C."/>
            <person name="Evans K.J."/>
            <person name="Goesmann A."/>
            <person name="Meyer F."/>
            <person name="Sockett R.E."/>
            <person name="Schuster S.C."/>
        </authorList>
    </citation>
    <scope>NUCLEOTIDE SEQUENCE [LARGE SCALE GENOMIC DNA]</scope>
    <source>
        <strain evidence="2">ATCC 15356 / DSM 50701 / NCIMB 9529 / HD100</strain>
    </source>
</reference>